<keyword evidence="4" id="KW-0862">Zinc</keyword>
<evidence type="ECO:0000313" key="10">
    <source>
        <dbReference type="MGI" id="MGI:3647365"/>
    </source>
</evidence>
<dbReference type="InterPro" id="IPR013083">
    <property type="entry name" value="Znf_RING/FYVE/PHD"/>
</dbReference>
<reference evidence="9" key="4">
    <citation type="submission" date="2025-09" db="UniProtKB">
        <authorList>
            <consortium name="Ensembl"/>
        </authorList>
    </citation>
    <scope>IDENTIFICATION</scope>
    <source>
        <strain evidence="9">C57BL/6J</strain>
    </source>
</reference>
<dbReference type="GeneTree" id="ENSGT00940000160005"/>
<dbReference type="GO" id="GO:0008270">
    <property type="term" value="F:zinc ion binding"/>
    <property type="evidence" value="ECO:0007669"/>
    <property type="project" value="UniProtKB-KW"/>
</dbReference>
<evidence type="ECO:0000256" key="5">
    <source>
        <dbReference type="PROSITE-ProRule" id="PRU00024"/>
    </source>
</evidence>
<dbReference type="SUPFAM" id="SSF57845">
    <property type="entry name" value="B-box zinc-binding domain"/>
    <property type="match status" value="1"/>
</dbReference>
<feature type="domain" description="RING-type" evidence="6">
    <location>
        <begin position="16"/>
        <end position="57"/>
    </location>
</feature>
<dbReference type="Gene3D" id="3.30.160.60">
    <property type="entry name" value="Classic Zinc Finger"/>
    <property type="match status" value="1"/>
</dbReference>
<evidence type="ECO:0000313" key="11">
    <source>
        <dbReference type="Proteomes" id="UP000000589"/>
    </source>
</evidence>
<dbReference type="Proteomes" id="UP000000589">
    <property type="component" value="Chromosome 9"/>
</dbReference>
<reference evidence="9" key="3">
    <citation type="submission" date="2025-08" db="UniProtKB">
        <authorList>
            <consortium name="Ensembl"/>
        </authorList>
    </citation>
    <scope>IDENTIFICATION</scope>
    <source>
        <strain evidence="9">C57BL/6J</strain>
    </source>
</reference>
<dbReference type="AlphaFoldDB" id="A0A087WPC1"/>
<dbReference type="PANTHER" id="PTHR24103">
    <property type="entry name" value="E3 UBIQUITIN-PROTEIN LIGASE TRIM"/>
    <property type="match status" value="1"/>
</dbReference>
<proteinExistence type="inferred from homology"/>
<keyword evidence="2" id="KW-0479">Metal-binding</keyword>
<dbReference type="Gene3D" id="3.30.40.10">
    <property type="entry name" value="Zinc/RING finger domain, C3HC4 (zinc finger)"/>
    <property type="match status" value="1"/>
</dbReference>
<dbReference type="Pfam" id="PF00622">
    <property type="entry name" value="SPRY"/>
    <property type="match status" value="1"/>
</dbReference>
<evidence type="ECO:0000259" key="6">
    <source>
        <dbReference type="PROSITE" id="PS50089"/>
    </source>
</evidence>
<dbReference type="SMART" id="SM00184">
    <property type="entry name" value="RING"/>
    <property type="match status" value="1"/>
</dbReference>
<sequence>MESDNLQDPQEETLTCSICQGIFMDPVYLRCGHKFCETCLLLFQEDIKFPAYCPTCRQPCNQRYINDISLKKQVFIVRKKRLMEYLNSEEHKCVTHKAKKMIFCDKSKILLCHLCSDSQEHSGHTHCSIDVAVQEKMEELLKHMDSLWQRLKIQQNYVEKERRMTLWWLSVKLREEVIKRVYGKQCPPLSEERDQHIECLRHQSNTTLEELRKSEATIVHERNQLTEVYQELMTMSQRPYQELLVQDLDDLFRRSKLAAKVDMPQGMIPRLRAHSIPGLTARLNSFRVKISFKHSIMFGYNSVRPFDIRLLHESTSLDSAKTHRVSWGKKSFSRGKYYWEVDLKDYRRWTVGVCKDPWLRGRSYVVTPTDIFLLECLRNKDHYILITRIGREHYIEKPVGQVGVFLDCEGGYVSFVDVAKSSLILSYSPGTFHCAVRPFFFAAYT</sequence>
<keyword evidence="3 5" id="KW-0863">Zinc-finger</keyword>
<dbReference type="InterPro" id="IPR050143">
    <property type="entry name" value="TRIM/RBCC"/>
</dbReference>
<dbReference type="PROSITE" id="PS50188">
    <property type="entry name" value="B302_SPRY"/>
    <property type="match status" value="1"/>
</dbReference>
<dbReference type="Ensembl" id="ENSMUST00000186363.2">
    <property type="protein sequence ID" value="ENSMUSP00000139715.2"/>
    <property type="gene ID" value="ENSMUSG00000067399.11"/>
</dbReference>
<evidence type="ECO:0000256" key="3">
    <source>
        <dbReference type="ARBA" id="ARBA00022771"/>
    </source>
</evidence>
<dbReference type="InterPro" id="IPR001870">
    <property type="entry name" value="B30.2/SPRY"/>
</dbReference>
<dbReference type="InterPro" id="IPR018957">
    <property type="entry name" value="Znf_C3HC4_RING-type"/>
</dbReference>
<dbReference type="InterPro" id="IPR001841">
    <property type="entry name" value="Znf_RING"/>
</dbReference>
<dbReference type="InterPro" id="IPR003877">
    <property type="entry name" value="SPRY_dom"/>
</dbReference>
<dbReference type="InterPro" id="IPR000315">
    <property type="entry name" value="Znf_B-box"/>
</dbReference>
<name>A0A087WPC1_MOUSE</name>
<evidence type="ECO:0000313" key="9">
    <source>
        <dbReference type="Ensembl" id="ENSMUSP00000139715.2"/>
    </source>
</evidence>
<dbReference type="SUPFAM" id="SSF57850">
    <property type="entry name" value="RING/U-box"/>
    <property type="match status" value="1"/>
</dbReference>
<dbReference type="InterPro" id="IPR017907">
    <property type="entry name" value="Znf_RING_CS"/>
</dbReference>
<feature type="domain" description="B30.2/SPRY" evidence="8">
    <location>
        <begin position="270"/>
        <end position="445"/>
    </location>
</feature>
<dbReference type="SUPFAM" id="SSF49899">
    <property type="entry name" value="Concanavalin A-like lectins/glucanases"/>
    <property type="match status" value="1"/>
</dbReference>
<evidence type="ECO:0000259" key="7">
    <source>
        <dbReference type="PROSITE" id="PS50119"/>
    </source>
</evidence>
<reference evidence="9 11" key="2">
    <citation type="journal article" date="2011" name="PLoS Biol.">
        <title>Modernizing reference genome assemblies.</title>
        <authorList>
            <person name="Church D.M."/>
            <person name="Schneider V.A."/>
            <person name="Graves T."/>
            <person name="Auger K."/>
            <person name="Cunningham F."/>
            <person name="Bouk N."/>
            <person name="Chen H.C."/>
            <person name="Agarwala R."/>
            <person name="McLaren W.M."/>
            <person name="Ritchie G.R."/>
            <person name="Albracht D."/>
            <person name="Kremitzki M."/>
            <person name="Rock S."/>
            <person name="Kotkiewicz H."/>
            <person name="Kremitzki C."/>
            <person name="Wollam A."/>
            <person name="Trani L."/>
            <person name="Fulton L."/>
            <person name="Fulton R."/>
            <person name="Matthews L."/>
            <person name="Whitehead S."/>
            <person name="Chow W."/>
            <person name="Torrance J."/>
            <person name="Dunn M."/>
            <person name="Harden G."/>
            <person name="Threadgold G."/>
            <person name="Wood J."/>
            <person name="Collins J."/>
            <person name="Heath P."/>
            <person name="Griffiths G."/>
            <person name="Pelan S."/>
            <person name="Grafham D."/>
            <person name="Eichler E.E."/>
            <person name="Weinstock G."/>
            <person name="Mardis E.R."/>
            <person name="Wilson R.K."/>
            <person name="Howe K."/>
            <person name="Flicek P."/>
            <person name="Hubbard T."/>
        </authorList>
    </citation>
    <scope>NUCLEOTIDE SEQUENCE [LARGE SCALE GENOMIC DNA]</scope>
    <source>
        <strain evidence="9 11">C57BL/6J</strain>
    </source>
</reference>
<dbReference type="AGR" id="MGI:3647365"/>
<dbReference type="PRINTS" id="PR01407">
    <property type="entry name" value="BUTYPHLNCDUF"/>
</dbReference>
<reference evidence="9 11" key="1">
    <citation type="journal article" date="2009" name="PLoS Biol.">
        <title>Lineage-specific biology revealed by a finished genome assembly of the mouse.</title>
        <authorList>
            <consortium name="Mouse Genome Sequencing Consortium"/>
            <person name="Church D.M."/>
            <person name="Goodstadt L."/>
            <person name="Hillier L.W."/>
            <person name="Zody M.C."/>
            <person name="Goldstein S."/>
            <person name="She X."/>
            <person name="Bult C.J."/>
            <person name="Agarwala R."/>
            <person name="Cherry J.L."/>
            <person name="DiCuccio M."/>
            <person name="Hlavina W."/>
            <person name="Kapustin Y."/>
            <person name="Meric P."/>
            <person name="Maglott D."/>
            <person name="Birtle Z."/>
            <person name="Marques A.C."/>
            <person name="Graves T."/>
            <person name="Zhou S."/>
            <person name="Teague B."/>
            <person name="Potamousis K."/>
            <person name="Churas C."/>
            <person name="Place M."/>
            <person name="Herschleb J."/>
            <person name="Runnheim R."/>
            <person name="Forrest D."/>
            <person name="Amos-Landgraf J."/>
            <person name="Schwartz D.C."/>
            <person name="Cheng Z."/>
            <person name="Lindblad-Toh K."/>
            <person name="Eichler E.E."/>
            <person name="Ponting C.P."/>
        </authorList>
    </citation>
    <scope>NUCLEOTIDE SEQUENCE [LARGE SCALE GENOMIC DNA]</scope>
    <source>
        <strain evidence="9 11">C57BL/6J</strain>
    </source>
</reference>
<dbReference type="PROSITE" id="PS50089">
    <property type="entry name" value="ZF_RING_2"/>
    <property type="match status" value="1"/>
</dbReference>
<protein>
    <submittedName>
        <fullName evidence="9">Tripartite motif-containing 43C</fullName>
    </submittedName>
</protein>
<dbReference type="Pfam" id="PF00097">
    <property type="entry name" value="zf-C3HC4"/>
    <property type="match status" value="1"/>
</dbReference>
<feature type="domain" description="B box-type" evidence="7">
    <location>
        <begin position="88"/>
        <end position="129"/>
    </location>
</feature>
<dbReference type="VEuPathDB" id="HostDB:ENSMUSG00000067399"/>
<evidence type="ECO:0000256" key="1">
    <source>
        <dbReference type="ARBA" id="ARBA00008518"/>
    </source>
</evidence>
<gene>
    <name evidence="9 10" type="primary">Trim43c</name>
</gene>
<dbReference type="PROSITE" id="PS00518">
    <property type="entry name" value="ZF_RING_1"/>
    <property type="match status" value="1"/>
</dbReference>
<dbReference type="InterPro" id="IPR013320">
    <property type="entry name" value="ConA-like_dom_sf"/>
</dbReference>
<evidence type="ECO:0000259" key="8">
    <source>
        <dbReference type="PROSITE" id="PS50188"/>
    </source>
</evidence>
<evidence type="ECO:0000256" key="2">
    <source>
        <dbReference type="ARBA" id="ARBA00022723"/>
    </source>
</evidence>
<dbReference type="SMR" id="A0A087WPC1"/>
<dbReference type="InterPro" id="IPR043136">
    <property type="entry name" value="B30.2/SPRY_sf"/>
</dbReference>
<comment type="similarity">
    <text evidence="1">Belongs to the TRIM/RBCC family.</text>
</comment>
<dbReference type="PROSITE" id="PS50119">
    <property type="entry name" value="ZF_BBOX"/>
    <property type="match status" value="1"/>
</dbReference>
<dbReference type="CDD" id="cd23133">
    <property type="entry name" value="RING-HC_MmTRIM43-like"/>
    <property type="match status" value="1"/>
</dbReference>
<organism evidence="9 11">
    <name type="scientific">Mus musculus</name>
    <name type="common">Mouse</name>
    <dbReference type="NCBI Taxonomy" id="10090"/>
    <lineage>
        <taxon>Eukaryota</taxon>
        <taxon>Metazoa</taxon>
        <taxon>Chordata</taxon>
        <taxon>Craniata</taxon>
        <taxon>Vertebrata</taxon>
        <taxon>Euteleostomi</taxon>
        <taxon>Mammalia</taxon>
        <taxon>Eutheria</taxon>
        <taxon>Euarchontoglires</taxon>
        <taxon>Glires</taxon>
        <taxon>Rodentia</taxon>
        <taxon>Myomorpha</taxon>
        <taxon>Muroidea</taxon>
        <taxon>Muridae</taxon>
        <taxon>Murinae</taxon>
        <taxon>Mus</taxon>
        <taxon>Mus</taxon>
    </lineage>
</organism>
<evidence type="ECO:0000256" key="4">
    <source>
        <dbReference type="ARBA" id="ARBA00022833"/>
    </source>
</evidence>
<dbReference type="MGI" id="MGI:3647365">
    <property type="gene designation" value="Trim43c"/>
</dbReference>
<dbReference type="Gene3D" id="2.60.120.920">
    <property type="match status" value="1"/>
</dbReference>
<dbReference type="ExpressionAtlas" id="A0A087WPC1">
    <property type="expression patterns" value="baseline and differential"/>
</dbReference>
<dbReference type="InterPro" id="IPR003879">
    <property type="entry name" value="Butyrophylin_SPRY"/>
</dbReference>
<dbReference type="Bgee" id="ENSMUSG00000067399">
    <property type="expression patterns" value="Expressed in blastoderm cell in morula and 29 other cell types or tissues"/>
</dbReference>
<accession>A0A087WPC1</accession>
<keyword evidence="11" id="KW-1185">Reference proteome</keyword>